<dbReference type="InterPro" id="IPR035992">
    <property type="entry name" value="Ricin_B-like_lectins"/>
</dbReference>
<evidence type="ECO:0000313" key="3">
    <source>
        <dbReference type="EMBL" id="GIG10415.1"/>
    </source>
</evidence>
<dbReference type="EMBL" id="BONI01000088">
    <property type="protein sequence ID" value="GIG10415.1"/>
    <property type="molecule type" value="Genomic_DNA"/>
</dbReference>
<keyword evidence="1" id="KW-0812">Transmembrane</keyword>
<dbReference type="SUPFAM" id="SSF51126">
    <property type="entry name" value="Pectin lyase-like"/>
    <property type="match status" value="1"/>
</dbReference>
<dbReference type="InterPro" id="IPR012334">
    <property type="entry name" value="Pectin_lyas_fold"/>
</dbReference>
<dbReference type="Proteomes" id="UP000630887">
    <property type="component" value="Unassembled WGS sequence"/>
</dbReference>
<dbReference type="Gene3D" id="2.80.10.50">
    <property type="match status" value="1"/>
</dbReference>
<dbReference type="SUPFAM" id="SSF50370">
    <property type="entry name" value="Ricin B-like lectins"/>
    <property type="match status" value="1"/>
</dbReference>
<keyword evidence="1" id="KW-0472">Membrane</keyword>
<evidence type="ECO:0000259" key="2">
    <source>
        <dbReference type="Pfam" id="PF14200"/>
    </source>
</evidence>
<dbReference type="InterPro" id="IPR000772">
    <property type="entry name" value="Ricin_B_lectin"/>
</dbReference>
<accession>A0A8J3L0U9</accession>
<dbReference type="SMART" id="SM00710">
    <property type="entry name" value="PbH1"/>
    <property type="match status" value="4"/>
</dbReference>
<feature type="domain" description="Ricin B lectin" evidence="2">
    <location>
        <begin position="75"/>
        <end position="117"/>
    </location>
</feature>
<keyword evidence="1" id="KW-1133">Transmembrane helix</keyword>
<feature type="transmembrane region" description="Helical" evidence="1">
    <location>
        <begin position="60"/>
        <end position="80"/>
    </location>
</feature>
<dbReference type="InterPro" id="IPR011050">
    <property type="entry name" value="Pectin_lyase_fold/virulence"/>
</dbReference>
<comment type="caution">
    <text evidence="3">The sequence shown here is derived from an EMBL/GenBank/DDBJ whole genome shotgun (WGS) entry which is preliminary data.</text>
</comment>
<name>A0A8J3L0U9_9ACTN</name>
<protein>
    <recommendedName>
        <fullName evidence="2">Ricin B lectin domain-containing protein</fullName>
    </recommendedName>
</protein>
<evidence type="ECO:0000313" key="4">
    <source>
        <dbReference type="Proteomes" id="UP000630887"/>
    </source>
</evidence>
<dbReference type="Gene3D" id="2.160.20.10">
    <property type="entry name" value="Single-stranded right-handed beta-helix, Pectin lyase-like"/>
    <property type="match status" value="1"/>
</dbReference>
<sequence>MSDRSALTHMSIGRSLRGGKRFPCLEPPITPAADSPPMEGGNMRPEVALTRKGRRWRLPLAGLATAALVAAGTLVSGGTAQAATIDTSANYVLVNRHSGKAMDLWNWSTADGAPVNQFTRNDLAVQQWRFVDVGSGYYQIRSVHSGKVLELPNANDGIQLVQNTAVSGNTRQHFGVTDSAGGHVRFINRHSGKAVEVWSWSAADGGMLSQYQDLDGYNQQWQLVKLGSGGGTGCGSGSFHAEAVLSGSTWTARNGSSTVYTGSDLRSAVQAAVNSLSAGRTAKQRVVVRGSGSMSANARISLPSYTTIDVCGTINVTGTGSGDQAPIYSRGTTQVEVQHLNLTGTPLYGVFMRNVTDVVLGQLDMRLSAGLGVRIDNRGDTSQWTRNVRIDNVYVSGASSHAVETYGVDGLTVGTVTARNVGESGLLLNQTINATVGTVDAENAGAGTGYAAFRMANRNGRIGSAYSTNIRVGTVRARGGGRGIFCVSESGGAAIDRVDIANTGNNAILIENCYNVNIAANGGTISGGGEVRLAERTEFPGNRDITLRNFTLVDNRIVENPCADNLTITGITLTNSAITRC</sequence>
<dbReference type="AlphaFoldDB" id="A0A8J3L0U9"/>
<dbReference type="Pfam" id="PF14200">
    <property type="entry name" value="RicinB_lectin_2"/>
    <property type="match status" value="2"/>
</dbReference>
<evidence type="ECO:0000256" key="1">
    <source>
        <dbReference type="SAM" id="Phobius"/>
    </source>
</evidence>
<organism evidence="3 4">
    <name type="scientific">Catellatospora coxensis</name>
    <dbReference type="NCBI Taxonomy" id="310354"/>
    <lineage>
        <taxon>Bacteria</taxon>
        <taxon>Bacillati</taxon>
        <taxon>Actinomycetota</taxon>
        <taxon>Actinomycetes</taxon>
        <taxon>Micromonosporales</taxon>
        <taxon>Micromonosporaceae</taxon>
        <taxon>Catellatospora</taxon>
    </lineage>
</organism>
<gene>
    <name evidence="3" type="ORF">Cco03nite_71150</name>
</gene>
<keyword evidence="4" id="KW-1185">Reference proteome</keyword>
<reference evidence="3 4" key="1">
    <citation type="submission" date="2021-01" db="EMBL/GenBank/DDBJ databases">
        <title>Whole genome shotgun sequence of Catellatospora coxensis NBRC 107359.</title>
        <authorList>
            <person name="Komaki H."/>
            <person name="Tamura T."/>
        </authorList>
    </citation>
    <scope>NUCLEOTIDE SEQUENCE [LARGE SCALE GENOMIC DNA]</scope>
    <source>
        <strain evidence="3 4">NBRC 107359</strain>
    </source>
</reference>
<dbReference type="InterPro" id="IPR006626">
    <property type="entry name" value="PbH1"/>
</dbReference>
<feature type="domain" description="Ricin B lectin" evidence="2">
    <location>
        <begin position="126"/>
        <end position="211"/>
    </location>
</feature>
<proteinExistence type="predicted"/>